<sequence>MKAEAAKWRRVPVVELCEKHVDCVNRTAPVLSEPTPFKMIRTTNVRNGYIDTENVRYVSEATYKKWTRRLVPKRGDVILTREAPLGDVGKLRTDDHIFLGQRLYHFRPHPDKLDADFLLYALMAPDLQGQIKGFGSGSTVEHMRLGDIPNLEINVPTLSVQRRIAGILSAYDELIENSQRRIRLLENMARALYREWFVHFRFPGHESVPRIPSALGDIPQSWEVKKLGEVASITMGLSPKSDTYNEDGDGTPLVNGPVEFGERFTKQVKWTTAPTKLCHEGDLVVCVRGSTTGKYVKSDGTYCLGRGVCGMSGKHQAYVDLLFISELPRLLGQTSGSTFPSWTGPQLQAHPVLSPPSKILQRFEEIVKPMSATIATYERRIENLRRTRDLLLPRLLSRIECS</sequence>
<evidence type="ECO:0000256" key="1">
    <source>
        <dbReference type="ARBA" id="ARBA00010923"/>
    </source>
</evidence>
<dbReference type="SUPFAM" id="SSF116734">
    <property type="entry name" value="DNA methylase specificity domain"/>
    <property type="match status" value="2"/>
</dbReference>
<proteinExistence type="inferred from homology"/>
<accession>A0A7W8DKE3</accession>
<evidence type="ECO:0000259" key="5">
    <source>
        <dbReference type="Pfam" id="PF01420"/>
    </source>
</evidence>
<dbReference type="Gene3D" id="3.90.220.20">
    <property type="entry name" value="DNA methylase specificity domains"/>
    <property type="match status" value="2"/>
</dbReference>
<keyword evidence="2" id="KW-0680">Restriction system</keyword>
<feature type="domain" description="Type I restriction modification DNA specificity" evidence="5">
    <location>
        <begin position="219"/>
        <end position="384"/>
    </location>
</feature>
<dbReference type="RefSeq" id="WP_184340040.1">
    <property type="nucleotide sequence ID" value="NZ_JACHIG010000005.1"/>
</dbReference>
<keyword evidence="4" id="KW-0175">Coiled coil</keyword>
<dbReference type="Proteomes" id="UP000590740">
    <property type="component" value="Unassembled WGS sequence"/>
</dbReference>
<dbReference type="GO" id="GO:0009307">
    <property type="term" value="P:DNA restriction-modification system"/>
    <property type="evidence" value="ECO:0007669"/>
    <property type="project" value="UniProtKB-KW"/>
</dbReference>
<dbReference type="PANTHER" id="PTHR30408">
    <property type="entry name" value="TYPE-1 RESTRICTION ENZYME ECOKI SPECIFICITY PROTEIN"/>
    <property type="match status" value="1"/>
</dbReference>
<dbReference type="InterPro" id="IPR052021">
    <property type="entry name" value="Type-I_RS_S_subunit"/>
</dbReference>
<gene>
    <name evidence="6" type="ORF">HNQ65_002706</name>
</gene>
<dbReference type="CDD" id="cd17246">
    <property type="entry name" value="RMtype1_S_SonII-TRD2-CR2_like"/>
    <property type="match status" value="1"/>
</dbReference>
<comment type="similarity">
    <text evidence="1">Belongs to the type-I restriction system S methylase family.</text>
</comment>
<dbReference type="Pfam" id="PF01420">
    <property type="entry name" value="Methylase_S"/>
    <property type="match status" value="2"/>
</dbReference>
<dbReference type="EC" id="3.1.21.3" evidence="6"/>
<evidence type="ECO:0000256" key="4">
    <source>
        <dbReference type="SAM" id="Coils"/>
    </source>
</evidence>
<dbReference type="GO" id="GO:0009035">
    <property type="term" value="F:type I site-specific deoxyribonuclease activity"/>
    <property type="evidence" value="ECO:0007669"/>
    <property type="project" value="UniProtKB-EC"/>
</dbReference>
<keyword evidence="6" id="KW-0378">Hydrolase</keyword>
<keyword evidence="7" id="KW-1185">Reference proteome</keyword>
<evidence type="ECO:0000256" key="3">
    <source>
        <dbReference type="ARBA" id="ARBA00023125"/>
    </source>
</evidence>
<keyword evidence="3" id="KW-0238">DNA-binding</keyword>
<reference evidence="6 7" key="1">
    <citation type="submission" date="2020-08" db="EMBL/GenBank/DDBJ databases">
        <title>Genomic Encyclopedia of Type Strains, Phase IV (KMG-IV): sequencing the most valuable type-strain genomes for metagenomic binning, comparative biology and taxonomic classification.</title>
        <authorList>
            <person name="Goeker M."/>
        </authorList>
    </citation>
    <scope>NUCLEOTIDE SEQUENCE [LARGE SCALE GENOMIC DNA]</scope>
    <source>
        <strain evidence="6 7">DSM 12252</strain>
    </source>
</reference>
<evidence type="ECO:0000256" key="2">
    <source>
        <dbReference type="ARBA" id="ARBA00022747"/>
    </source>
</evidence>
<protein>
    <submittedName>
        <fullName evidence="6">Type I restriction enzyme S subunit</fullName>
        <ecNumber evidence="6">3.1.21.3</ecNumber>
    </submittedName>
</protein>
<dbReference type="InterPro" id="IPR000055">
    <property type="entry name" value="Restrct_endonuc_typeI_TRD"/>
</dbReference>
<evidence type="ECO:0000313" key="6">
    <source>
        <dbReference type="EMBL" id="MBB5033123.1"/>
    </source>
</evidence>
<comment type="caution">
    <text evidence="6">The sequence shown here is derived from an EMBL/GenBank/DDBJ whole genome shotgun (WGS) entry which is preliminary data.</text>
</comment>
<dbReference type="PANTHER" id="PTHR30408:SF13">
    <property type="entry name" value="TYPE I RESTRICTION ENZYME HINDI SPECIFICITY SUBUNIT"/>
    <property type="match status" value="1"/>
</dbReference>
<dbReference type="EMBL" id="JACHIG010000005">
    <property type="protein sequence ID" value="MBB5033123.1"/>
    <property type="molecule type" value="Genomic_DNA"/>
</dbReference>
<organism evidence="6 7">
    <name type="scientific">Prosthecobacter vanneervenii</name>
    <dbReference type="NCBI Taxonomy" id="48466"/>
    <lineage>
        <taxon>Bacteria</taxon>
        <taxon>Pseudomonadati</taxon>
        <taxon>Verrucomicrobiota</taxon>
        <taxon>Verrucomicrobiia</taxon>
        <taxon>Verrucomicrobiales</taxon>
        <taxon>Verrucomicrobiaceae</taxon>
        <taxon>Prosthecobacter</taxon>
    </lineage>
</organism>
<dbReference type="InterPro" id="IPR044946">
    <property type="entry name" value="Restrct_endonuc_typeI_TRD_sf"/>
</dbReference>
<name>A0A7W8DKE3_9BACT</name>
<feature type="coiled-coil region" evidence="4">
    <location>
        <begin position="168"/>
        <end position="195"/>
    </location>
</feature>
<feature type="domain" description="Type I restriction modification DNA specificity" evidence="5">
    <location>
        <begin position="48"/>
        <end position="186"/>
    </location>
</feature>
<dbReference type="CDD" id="cd17496">
    <property type="entry name" value="RMtype1_S_BliBORF2384P-TRD1-CR1_like"/>
    <property type="match status" value="1"/>
</dbReference>
<dbReference type="AlphaFoldDB" id="A0A7W8DKE3"/>
<evidence type="ECO:0000313" key="7">
    <source>
        <dbReference type="Proteomes" id="UP000590740"/>
    </source>
</evidence>
<dbReference type="GO" id="GO:0003677">
    <property type="term" value="F:DNA binding"/>
    <property type="evidence" value="ECO:0007669"/>
    <property type="project" value="UniProtKB-KW"/>
</dbReference>